<organism evidence="3 4">
    <name type="scientific">Pseudohalioglobus lutimaris</name>
    <dbReference type="NCBI Taxonomy" id="1737061"/>
    <lineage>
        <taxon>Bacteria</taxon>
        <taxon>Pseudomonadati</taxon>
        <taxon>Pseudomonadota</taxon>
        <taxon>Gammaproteobacteria</taxon>
        <taxon>Cellvibrionales</taxon>
        <taxon>Halieaceae</taxon>
        <taxon>Pseudohalioglobus</taxon>
    </lineage>
</organism>
<dbReference type="Gene3D" id="3.30.160.670">
    <property type="match status" value="1"/>
</dbReference>
<dbReference type="EMBL" id="PKUS01000015">
    <property type="protein sequence ID" value="PLW68367.1"/>
    <property type="molecule type" value="Genomic_DNA"/>
</dbReference>
<dbReference type="Pfam" id="PF13590">
    <property type="entry name" value="DUF4136"/>
    <property type="match status" value="1"/>
</dbReference>
<sequence length="184" mass="20624">MMPIVLRALGGLAVLALVTACASTLEANMDYDQQFDFSKVRKIAIQPVDRTGLSIVSISDMQVQRIDEALAQELQRKGFEIVSDNSEADVFLTWHLVTEERTDVRTYNSMSYYNCWGCGPAVSDVSVRQYTQGTFIVDMIDPMRNQSVWRSIIESRLRPEPDPEKAGARREEAAAAIFAQFPPA</sequence>
<dbReference type="PROSITE" id="PS51257">
    <property type="entry name" value="PROKAR_LIPOPROTEIN"/>
    <property type="match status" value="1"/>
</dbReference>
<keyword evidence="4" id="KW-1185">Reference proteome</keyword>
<evidence type="ECO:0000313" key="3">
    <source>
        <dbReference type="EMBL" id="PLW68367.1"/>
    </source>
</evidence>
<dbReference type="Proteomes" id="UP000235005">
    <property type="component" value="Unassembled WGS sequence"/>
</dbReference>
<feature type="chain" id="PRO_5014976218" evidence="1">
    <location>
        <begin position="28"/>
        <end position="184"/>
    </location>
</feature>
<dbReference type="OrthoDB" id="118896at2"/>
<feature type="signal peptide" evidence="1">
    <location>
        <begin position="1"/>
        <end position="27"/>
    </location>
</feature>
<evidence type="ECO:0000256" key="1">
    <source>
        <dbReference type="SAM" id="SignalP"/>
    </source>
</evidence>
<proteinExistence type="predicted"/>
<protein>
    <submittedName>
        <fullName evidence="3">DUF4136 domain-containing protein</fullName>
    </submittedName>
</protein>
<comment type="caution">
    <text evidence="3">The sequence shown here is derived from an EMBL/GenBank/DDBJ whole genome shotgun (WGS) entry which is preliminary data.</text>
</comment>
<dbReference type="RefSeq" id="WP_101518243.1">
    <property type="nucleotide sequence ID" value="NZ_PKUS01000015.1"/>
</dbReference>
<dbReference type="InterPro" id="IPR025411">
    <property type="entry name" value="DUF4136"/>
</dbReference>
<reference evidence="3 4" key="1">
    <citation type="submission" date="2018-01" db="EMBL/GenBank/DDBJ databases">
        <title>The draft genome sequence of Halioglobus lutimaris HF004.</title>
        <authorList>
            <person name="Du Z.-J."/>
            <person name="Shi M.-J."/>
        </authorList>
    </citation>
    <scope>NUCLEOTIDE SEQUENCE [LARGE SCALE GENOMIC DNA]</scope>
    <source>
        <strain evidence="3 4">HF004</strain>
    </source>
</reference>
<dbReference type="AlphaFoldDB" id="A0A2N5X1J3"/>
<evidence type="ECO:0000259" key="2">
    <source>
        <dbReference type="Pfam" id="PF13590"/>
    </source>
</evidence>
<gene>
    <name evidence="3" type="ORF">C0039_12560</name>
</gene>
<accession>A0A2N5X1J3</accession>
<evidence type="ECO:0000313" key="4">
    <source>
        <dbReference type="Proteomes" id="UP000235005"/>
    </source>
</evidence>
<feature type="domain" description="DUF4136" evidence="2">
    <location>
        <begin position="28"/>
        <end position="183"/>
    </location>
</feature>
<name>A0A2N5X1J3_9GAMM</name>
<keyword evidence="1" id="KW-0732">Signal</keyword>